<evidence type="ECO:0000313" key="2">
    <source>
        <dbReference type="EMBL" id="GAA4943963.1"/>
    </source>
</evidence>
<proteinExistence type="predicted"/>
<protein>
    <recommendedName>
        <fullName evidence="4">Secreted protein</fullName>
    </recommendedName>
</protein>
<accession>A0AAV3U492</accession>
<name>A0AAV3U492_9ALTE</name>
<dbReference type="EMBL" id="BAABLX010000020">
    <property type="protein sequence ID" value="GAA4943963.1"/>
    <property type="molecule type" value="Genomic_DNA"/>
</dbReference>
<feature type="signal peptide" evidence="1">
    <location>
        <begin position="1"/>
        <end position="15"/>
    </location>
</feature>
<organism evidence="2 3">
    <name type="scientific">Halioxenophilus aromaticivorans</name>
    <dbReference type="NCBI Taxonomy" id="1306992"/>
    <lineage>
        <taxon>Bacteria</taxon>
        <taxon>Pseudomonadati</taxon>
        <taxon>Pseudomonadota</taxon>
        <taxon>Gammaproteobacteria</taxon>
        <taxon>Alteromonadales</taxon>
        <taxon>Alteromonadaceae</taxon>
        <taxon>Halioxenophilus</taxon>
    </lineage>
</organism>
<sequence>MMLCALLLQVQSVFACQMMDHSGPIEHCCCDEESSSMAVAEHQNSAMQCCDYGVEISMDVNIDEDHPVLLTSHSSLDPPPIAVFFILAALWPDFEQVSPAPVLWDLDSQPAHPGTDTWLSTFRLRI</sequence>
<evidence type="ECO:0000256" key="1">
    <source>
        <dbReference type="SAM" id="SignalP"/>
    </source>
</evidence>
<keyword evidence="3" id="KW-1185">Reference proteome</keyword>
<dbReference type="AlphaFoldDB" id="A0AAV3U492"/>
<dbReference type="Proteomes" id="UP001409585">
    <property type="component" value="Unassembled WGS sequence"/>
</dbReference>
<reference evidence="3" key="1">
    <citation type="journal article" date="2019" name="Int. J. Syst. Evol. Microbiol.">
        <title>The Global Catalogue of Microorganisms (GCM) 10K type strain sequencing project: providing services to taxonomists for standard genome sequencing and annotation.</title>
        <authorList>
            <consortium name="The Broad Institute Genomics Platform"/>
            <consortium name="The Broad Institute Genome Sequencing Center for Infectious Disease"/>
            <person name="Wu L."/>
            <person name="Ma J."/>
        </authorList>
    </citation>
    <scope>NUCLEOTIDE SEQUENCE [LARGE SCALE GENOMIC DNA]</scope>
    <source>
        <strain evidence="3">JCM 19134</strain>
    </source>
</reference>
<evidence type="ECO:0008006" key="4">
    <source>
        <dbReference type="Google" id="ProtNLM"/>
    </source>
</evidence>
<feature type="chain" id="PRO_5043730208" description="Secreted protein" evidence="1">
    <location>
        <begin position="16"/>
        <end position="126"/>
    </location>
</feature>
<comment type="caution">
    <text evidence="2">The sequence shown here is derived from an EMBL/GenBank/DDBJ whole genome shotgun (WGS) entry which is preliminary data.</text>
</comment>
<gene>
    <name evidence="2" type="ORF">GCM10025791_23520</name>
</gene>
<evidence type="ECO:0000313" key="3">
    <source>
        <dbReference type="Proteomes" id="UP001409585"/>
    </source>
</evidence>
<keyword evidence="1" id="KW-0732">Signal</keyword>